<keyword evidence="1" id="KW-0472">Membrane</keyword>
<keyword evidence="1" id="KW-0812">Transmembrane</keyword>
<proteinExistence type="predicted"/>
<keyword evidence="1" id="KW-1133">Transmembrane helix</keyword>
<accession>A0A0F8ZR00</accession>
<reference evidence="2" key="1">
    <citation type="journal article" date="2015" name="Nature">
        <title>Complex archaea that bridge the gap between prokaryotes and eukaryotes.</title>
        <authorList>
            <person name="Spang A."/>
            <person name="Saw J.H."/>
            <person name="Jorgensen S.L."/>
            <person name="Zaremba-Niedzwiedzka K."/>
            <person name="Martijn J."/>
            <person name="Lind A.E."/>
            <person name="van Eijk R."/>
            <person name="Schleper C."/>
            <person name="Guy L."/>
            <person name="Ettema T.J."/>
        </authorList>
    </citation>
    <scope>NUCLEOTIDE SEQUENCE</scope>
</reference>
<feature type="transmembrane region" description="Helical" evidence="1">
    <location>
        <begin position="143"/>
        <end position="159"/>
    </location>
</feature>
<sequence length="161" mass="18132">MLVVDADPIKADPDCCVKDEIPGPRISAFDIYPVVYTVLVLEMSTFSPAPSRPETARDNHRDSCVLPDTFKHAAKVRVHRFWFYKFAVFEVGHWLTTALVWDRGDIRGGSTMDSKAQKRWSFISGSLMLGAAMWGSYGMLITWGIVPILLMWILAVLVVQL</sequence>
<evidence type="ECO:0000313" key="2">
    <source>
        <dbReference type="EMBL" id="KKK68829.1"/>
    </source>
</evidence>
<protein>
    <submittedName>
        <fullName evidence="2">Uncharacterized protein</fullName>
    </submittedName>
</protein>
<name>A0A0F8ZR00_9ZZZZ</name>
<gene>
    <name evidence="2" type="ORF">LCGC14_2940150</name>
</gene>
<organism evidence="2">
    <name type="scientific">marine sediment metagenome</name>
    <dbReference type="NCBI Taxonomy" id="412755"/>
    <lineage>
        <taxon>unclassified sequences</taxon>
        <taxon>metagenomes</taxon>
        <taxon>ecological metagenomes</taxon>
    </lineage>
</organism>
<dbReference type="AlphaFoldDB" id="A0A0F8ZR00"/>
<comment type="caution">
    <text evidence="2">The sequence shown here is derived from an EMBL/GenBank/DDBJ whole genome shotgun (WGS) entry which is preliminary data.</text>
</comment>
<dbReference type="EMBL" id="LAZR01058950">
    <property type="protein sequence ID" value="KKK68829.1"/>
    <property type="molecule type" value="Genomic_DNA"/>
</dbReference>
<evidence type="ECO:0000256" key="1">
    <source>
        <dbReference type="SAM" id="Phobius"/>
    </source>
</evidence>